<dbReference type="STRING" id="22663.A0A2I0HYY1"/>
<keyword evidence="5" id="KW-0732">Signal</keyword>
<keyword evidence="1 4" id="KW-0812">Transmembrane</keyword>
<dbReference type="AlphaFoldDB" id="A0A2I0HYY1"/>
<dbReference type="InterPro" id="IPR030184">
    <property type="entry name" value="WAT1-related"/>
</dbReference>
<feature type="transmembrane region" description="Helical" evidence="4">
    <location>
        <begin position="55"/>
        <end position="78"/>
    </location>
</feature>
<evidence type="ECO:0000256" key="2">
    <source>
        <dbReference type="ARBA" id="ARBA00022989"/>
    </source>
</evidence>
<organism evidence="6 7">
    <name type="scientific">Punica granatum</name>
    <name type="common">Pomegranate</name>
    <dbReference type="NCBI Taxonomy" id="22663"/>
    <lineage>
        <taxon>Eukaryota</taxon>
        <taxon>Viridiplantae</taxon>
        <taxon>Streptophyta</taxon>
        <taxon>Embryophyta</taxon>
        <taxon>Tracheophyta</taxon>
        <taxon>Spermatophyta</taxon>
        <taxon>Magnoliopsida</taxon>
        <taxon>eudicotyledons</taxon>
        <taxon>Gunneridae</taxon>
        <taxon>Pentapetalae</taxon>
        <taxon>rosids</taxon>
        <taxon>malvids</taxon>
        <taxon>Myrtales</taxon>
        <taxon>Lythraceae</taxon>
        <taxon>Punica</taxon>
    </lineage>
</organism>
<reference evidence="6 7" key="1">
    <citation type="submission" date="2017-11" db="EMBL/GenBank/DDBJ databases">
        <title>De-novo sequencing of pomegranate (Punica granatum L.) genome.</title>
        <authorList>
            <person name="Akparov Z."/>
            <person name="Amiraslanov A."/>
            <person name="Hajiyeva S."/>
            <person name="Abbasov M."/>
            <person name="Kaur K."/>
            <person name="Hamwieh A."/>
            <person name="Solovyev V."/>
            <person name="Salamov A."/>
            <person name="Braich B."/>
            <person name="Kosarev P."/>
            <person name="Mahmoud A."/>
            <person name="Hajiyev E."/>
            <person name="Babayeva S."/>
            <person name="Izzatullayeva V."/>
            <person name="Mammadov A."/>
            <person name="Mammadov A."/>
            <person name="Sharifova S."/>
            <person name="Ojaghi J."/>
            <person name="Eynullazada K."/>
            <person name="Bayramov B."/>
            <person name="Abdulazimova A."/>
            <person name="Shahmuradov I."/>
        </authorList>
    </citation>
    <scope>NUCLEOTIDE SEQUENCE [LARGE SCALE GENOMIC DNA]</scope>
    <source>
        <strain evidence="7">cv. AG2017</strain>
        <tissue evidence="6">Leaf</tissue>
    </source>
</reference>
<keyword evidence="3 4" id="KW-0472">Membrane</keyword>
<feature type="transmembrane region" description="Helical" evidence="4">
    <location>
        <begin position="90"/>
        <end position="110"/>
    </location>
</feature>
<comment type="caution">
    <text evidence="6">The sequence shown here is derived from an EMBL/GenBank/DDBJ whole genome shotgun (WGS) entry which is preliminary data.</text>
</comment>
<dbReference type="GO" id="GO:0016020">
    <property type="term" value="C:membrane"/>
    <property type="evidence" value="ECO:0007669"/>
    <property type="project" value="InterPro"/>
</dbReference>
<protein>
    <submittedName>
        <fullName evidence="6">Uncharacterized protein</fullName>
    </submittedName>
</protein>
<feature type="transmembrane region" description="Helical" evidence="4">
    <location>
        <begin position="130"/>
        <end position="151"/>
    </location>
</feature>
<accession>A0A2I0HYY1</accession>
<evidence type="ECO:0000313" key="6">
    <source>
        <dbReference type="EMBL" id="PKI36897.1"/>
    </source>
</evidence>
<evidence type="ECO:0000256" key="3">
    <source>
        <dbReference type="ARBA" id="ARBA00023136"/>
    </source>
</evidence>
<keyword evidence="2 4" id="KW-1133">Transmembrane helix</keyword>
<evidence type="ECO:0000256" key="1">
    <source>
        <dbReference type="ARBA" id="ARBA00022692"/>
    </source>
</evidence>
<evidence type="ECO:0000256" key="4">
    <source>
        <dbReference type="SAM" id="Phobius"/>
    </source>
</evidence>
<dbReference type="Proteomes" id="UP000233551">
    <property type="component" value="Unassembled WGS sequence"/>
</dbReference>
<feature type="chain" id="PRO_5014169387" evidence="5">
    <location>
        <begin position="27"/>
        <end position="207"/>
    </location>
</feature>
<dbReference type="EMBL" id="PGOL01004655">
    <property type="protein sequence ID" value="PKI36897.1"/>
    <property type="molecule type" value="Genomic_DNA"/>
</dbReference>
<dbReference type="GO" id="GO:0022857">
    <property type="term" value="F:transmembrane transporter activity"/>
    <property type="evidence" value="ECO:0007669"/>
    <property type="project" value="InterPro"/>
</dbReference>
<keyword evidence="7" id="KW-1185">Reference proteome</keyword>
<sequence length="207" mass="22641">MPSNVTNGVCFFFFLLLLLLLHLCLPSSSFTSAFSSSFLSFDFSTDYVCKPGWPPLTSCILFTIFLRSLVGSYIFGGFKHGKLALKSLSGQAKVGGTVASIAGALIITFYKGHPLTVSTTLKLHLPSHSSWVLVGFFVAGEALMISSSYILQAFILRDYPVVLIIMFHINLFGTIFAALLSLIAVRDPELCALKVDSSQLQSFTERY</sequence>
<dbReference type="PANTHER" id="PTHR31218">
    <property type="entry name" value="WAT1-RELATED PROTEIN"/>
    <property type="match status" value="1"/>
</dbReference>
<feature type="signal peptide" evidence="5">
    <location>
        <begin position="1"/>
        <end position="26"/>
    </location>
</feature>
<name>A0A2I0HYY1_PUNGR</name>
<evidence type="ECO:0000256" key="5">
    <source>
        <dbReference type="SAM" id="SignalP"/>
    </source>
</evidence>
<feature type="transmembrane region" description="Helical" evidence="4">
    <location>
        <begin position="163"/>
        <end position="185"/>
    </location>
</feature>
<evidence type="ECO:0000313" key="7">
    <source>
        <dbReference type="Proteomes" id="UP000233551"/>
    </source>
</evidence>
<proteinExistence type="predicted"/>
<gene>
    <name evidence="6" type="ORF">CRG98_042712</name>
</gene>